<dbReference type="Pfam" id="PF14109">
    <property type="entry name" value="GldH_lipo"/>
    <property type="match status" value="1"/>
</dbReference>
<evidence type="ECO:0000313" key="2">
    <source>
        <dbReference type="Proteomes" id="UP001257659"/>
    </source>
</evidence>
<sequence>MTSCDSKQVFDEYKSVGKSWHKDSIVNFQVKDLDTLKSYNLFINIRNNSDFNYNNLFLITSMNFPNGKIITDTLEYEMAYPDGKFMGSGFGEVKENKLWYKEKVQFTEEGVYQVDIQQAMRKNGKIDPIEKLEGITEVGFRIEKVN</sequence>
<dbReference type="EMBL" id="JAVDQA010000001">
    <property type="protein sequence ID" value="MDR6299708.1"/>
    <property type="molecule type" value="Genomic_DNA"/>
</dbReference>
<dbReference type="Proteomes" id="UP001257659">
    <property type="component" value="Unassembled WGS sequence"/>
</dbReference>
<keyword evidence="2" id="KW-1185">Reference proteome</keyword>
<reference evidence="1 2" key="1">
    <citation type="submission" date="2023-07" db="EMBL/GenBank/DDBJ databases">
        <title>Genomic Encyclopedia of Type Strains, Phase IV (KMG-IV): sequencing the most valuable type-strain genomes for metagenomic binning, comparative biology and taxonomic classification.</title>
        <authorList>
            <person name="Goeker M."/>
        </authorList>
    </citation>
    <scope>NUCLEOTIDE SEQUENCE [LARGE SCALE GENOMIC DNA]</scope>
    <source>
        <strain evidence="1 2">DSM 102814</strain>
    </source>
</reference>
<evidence type="ECO:0000313" key="1">
    <source>
        <dbReference type="EMBL" id="MDR6299708.1"/>
    </source>
</evidence>
<name>A0ABU1K265_9FLAO</name>
<dbReference type="InterPro" id="IPR020018">
    <property type="entry name" value="Motility-assoc_lipoprot_GldH"/>
</dbReference>
<comment type="caution">
    <text evidence="1">The sequence shown here is derived from an EMBL/GenBank/DDBJ whole genome shotgun (WGS) entry which is preliminary data.</text>
</comment>
<dbReference type="NCBIfam" id="TIGR03511">
    <property type="entry name" value="GldH_lipo"/>
    <property type="match status" value="1"/>
</dbReference>
<gene>
    <name evidence="1" type="ORF">GGR31_000324</name>
</gene>
<keyword evidence="1" id="KW-0449">Lipoprotein</keyword>
<accession>A0ABU1K265</accession>
<protein>
    <submittedName>
        <fullName evidence="1">Gliding motility-associated lipoprotein GldH</fullName>
    </submittedName>
</protein>
<proteinExistence type="predicted"/>
<organism evidence="1 2">
    <name type="scientific">Mesonia maritima</name>
    <dbReference type="NCBI Taxonomy" id="1793873"/>
    <lineage>
        <taxon>Bacteria</taxon>
        <taxon>Pseudomonadati</taxon>
        <taxon>Bacteroidota</taxon>
        <taxon>Flavobacteriia</taxon>
        <taxon>Flavobacteriales</taxon>
        <taxon>Flavobacteriaceae</taxon>
        <taxon>Mesonia</taxon>
    </lineage>
</organism>